<accession>A0A7S3G1R0</accession>
<keyword evidence="2" id="KW-0472">Membrane</keyword>
<sequence>MHMQGRSSVHRHPRRHTTGQTAQSEWVQCTSARGRFIVVFPFLRLLLAPLLIPPAGVGASILLSARTREGDTTLECSAGAVVRSKEEYSRVLTQMVERGREDGAKRRQMQRYK</sequence>
<evidence type="ECO:0000256" key="2">
    <source>
        <dbReference type="SAM" id="Phobius"/>
    </source>
</evidence>
<reference evidence="3" key="1">
    <citation type="submission" date="2021-01" db="EMBL/GenBank/DDBJ databases">
        <authorList>
            <person name="Corre E."/>
            <person name="Pelletier E."/>
            <person name="Niang G."/>
            <person name="Scheremetjew M."/>
            <person name="Finn R."/>
            <person name="Kale V."/>
            <person name="Holt S."/>
            <person name="Cochrane G."/>
            <person name="Meng A."/>
            <person name="Brown T."/>
            <person name="Cohen L."/>
        </authorList>
    </citation>
    <scope>NUCLEOTIDE SEQUENCE</scope>
    <source>
        <strain evidence="3">NIES-2562</strain>
    </source>
</reference>
<feature type="transmembrane region" description="Helical" evidence="2">
    <location>
        <begin position="42"/>
        <end position="63"/>
    </location>
</feature>
<name>A0A7S3G1R0_9EUKA</name>
<keyword evidence="2" id="KW-0812">Transmembrane</keyword>
<dbReference type="AlphaFoldDB" id="A0A7S3G1R0"/>
<proteinExistence type="predicted"/>
<evidence type="ECO:0000256" key="1">
    <source>
        <dbReference type="SAM" id="MobiDB-lite"/>
    </source>
</evidence>
<dbReference type="EMBL" id="HBIB01012966">
    <property type="protein sequence ID" value="CAE0246349.1"/>
    <property type="molecule type" value="Transcribed_RNA"/>
</dbReference>
<evidence type="ECO:0000313" key="3">
    <source>
        <dbReference type="EMBL" id="CAE0246349.1"/>
    </source>
</evidence>
<feature type="compositionally biased region" description="Basic residues" evidence="1">
    <location>
        <begin position="8"/>
        <end position="17"/>
    </location>
</feature>
<keyword evidence="2" id="KW-1133">Transmembrane helix</keyword>
<organism evidence="3">
    <name type="scientific">Palpitomonas bilix</name>
    <dbReference type="NCBI Taxonomy" id="652834"/>
    <lineage>
        <taxon>Eukaryota</taxon>
        <taxon>Eukaryota incertae sedis</taxon>
    </lineage>
</organism>
<protein>
    <submittedName>
        <fullName evidence="3">Uncharacterized protein</fullName>
    </submittedName>
</protein>
<gene>
    <name evidence="3" type="ORF">PBIL07802_LOCUS8532</name>
</gene>
<feature type="region of interest" description="Disordered" evidence="1">
    <location>
        <begin position="1"/>
        <end position="24"/>
    </location>
</feature>